<keyword evidence="2" id="KW-1185">Reference proteome</keyword>
<accession>A0A4U0FD41</accession>
<evidence type="ECO:0000313" key="1">
    <source>
        <dbReference type="EMBL" id="TJY42680.1"/>
    </source>
</evidence>
<reference evidence="1 2" key="1">
    <citation type="submission" date="2019-04" db="EMBL/GenBank/DDBJ databases">
        <title>Cohnella sp. nov., isolated from soil.</title>
        <authorList>
            <person name="Kim W."/>
        </authorList>
    </citation>
    <scope>NUCLEOTIDE SEQUENCE [LARGE SCALE GENOMIC DNA]</scope>
    <source>
        <strain evidence="1 2">CAU 1483</strain>
    </source>
</reference>
<sequence length="64" mass="7717">MKIEDKARIEGVILGKLEDIDTFENELNDWLKTKSLRFGGIITDEWEMNYDDELQRRRTQKDKK</sequence>
<organism evidence="1 2">
    <name type="scientific">Cohnella pontilimi</name>
    <dbReference type="NCBI Taxonomy" id="2564100"/>
    <lineage>
        <taxon>Bacteria</taxon>
        <taxon>Bacillati</taxon>
        <taxon>Bacillota</taxon>
        <taxon>Bacilli</taxon>
        <taxon>Bacillales</taxon>
        <taxon>Paenibacillaceae</taxon>
        <taxon>Cohnella</taxon>
    </lineage>
</organism>
<gene>
    <name evidence="1" type="ORF">E5161_07465</name>
</gene>
<dbReference type="RefSeq" id="WP_136777099.1">
    <property type="nucleotide sequence ID" value="NZ_SUPK01000003.1"/>
</dbReference>
<name>A0A4U0FD41_9BACL</name>
<evidence type="ECO:0000313" key="2">
    <source>
        <dbReference type="Proteomes" id="UP000309673"/>
    </source>
</evidence>
<proteinExistence type="predicted"/>
<comment type="caution">
    <text evidence="1">The sequence shown here is derived from an EMBL/GenBank/DDBJ whole genome shotgun (WGS) entry which is preliminary data.</text>
</comment>
<dbReference type="Proteomes" id="UP000309673">
    <property type="component" value="Unassembled WGS sequence"/>
</dbReference>
<dbReference type="AlphaFoldDB" id="A0A4U0FD41"/>
<protein>
    <submittedName>
        <fullName evidence="1">Uncharacterized protein</fullName>
    </submittedName>
</protein>
<dbReference type="EMBL" id="SUPK01000003">
    <property type="protein sequence ID" value="TJY42680.1"/>
    <property type="molecule type" value="Genomic_DNA"/>
</dbReference>